<proteinExistence type="predicted"/>
<accession>A0ACB8UNS0</accession>
<sequence>MDTDSSISTRRQPRPNAPHPTHLQIPQIPTFPLSSPIVEEVLTPFLESDSPEYGKDRINNPFKSPKDRDMVDFKYQTGYISERNNSTNSLEYADSRVTIEPPVKKARPGLNVVTNFSSNNFNSASNKNIAPAPQSQTKGFLDLSDLKSLSKTKSNDSSPDKKRQPTWKTKKGGYEVLKDQADRAQTTTQQSGRVEKPSLMRRVTRKATQKYSKKLQDLSPSDRPILIGLSIPTTPKKPAIEEKAVPQKSQQTPVTPSIVVTPAIEDREWNSVWNRPPRPASSVYSQPTPYIRPSRVELIPPVPALPALSTLPGNEKYGVYPENKSSEKERDLPYADKTNGGNDSPTWFFSRGQTSPNGVNLDTPRRLSLETNSPQRGSQGWWNVLFTPLSRSNTMSSWRSYVTEDSSPPPVPRLAFGIGKADYETVLNEKEPEAGVSKFSPDTPTSMSDAKRIQSNVTAWPDMDDWYKQCQNRSTVPRPFHSPEIPRHGDCKNSPLSASSTQSIPLVISTIAPQKTEATHSMSCGHDLLSNQPCSTCLSRSNIDRFLAETSASSRGVLTKPPPQPIQNQPTEQSSNNPFFQRFVANLRHGEARRSSADSGSTTIEDDEPEMSPNIRQATATPILKAGIGTPARVHSPLPPKITGDTSKSQQNATGAKNLSSSTFGSREPRADSVPPPYSSPAPSKSYPRYRAIYPPDQQPHSPGPISPAGNNVTGIQGGIQMHNVVNIHAPPATYDHNNRLPPRPPAPPLTLFSAERPTVVRSNIELKRRRREKEEAVGRKCCGLWRGRGCFGNGGRLARGGREGRKRRRWCIVAVVIFLLLLAAGIVTAVMLTRKKDNVEIPSRWLNLTGYPAMPTGIATIGGPDPVETSSGCVHPSTMWSCSLPKEDQAMNAPYDHDSPKFRIEILFKNGTYPRSTTTIGNPKQRTTRDTLFRRILGSNILHVRGNDFTPIPAPPNLRDIEFLGNTTDGIAEPFIGEETPFFASFLSISPPANLQKRADSSSGFPNLTAIIPPPGSSPDGTAVAANLLPTPKSQPLRLFDRGKPTEHYGFYTYYDRSIFLKSVAENAALADDGAGGSTKSTARIRCTWSETRFLVQIWTQPEKAGLQLVGRPNSFNSTPSQSIPGMPDSATDFSRPGTFPYPVTIKLDRHGGNYRKKMVYCYAMNSRSQIEINEKKLQLEFRGFAGTLINPAGGIFNLSKSIGNEKKVEEWQPIDGGTGGFAIENNIFLGPSLSNRDCHNQHIGHSIDIPDLVTSMVQSNLTSLPLELRENIYYNVLYGEVPADPVLIFPETERGRFLVRSNCGGLLCTNKQINRELSDYITFCSKTGSGLSCRGDLVLVNERQYYFAWRALPWRTTHIGTCTITLSIQGVREGFSGFRTDGFSEPPVISYIHSFIRSILEYGPLLSGDNPAWITLGRLDINILTPQPPFPQGYQLLPVEGFSELRDITSGIINPRTVALEIEEYSTWELERWANSRRRAEGIFNGLRTLQVLVDGTPMYSFDIEKKFNEGQTWNRIGGQV</sequence>
<organism evidence="1">
    <name type="scientific">Ophidiomyces ophidiicola</name>
    <dbReference type="NCBI Taxonomy" id="1387563"/>
    <lineage>
        <taxon>Eukaryota</taxon>
        <taxon>Fungi</taxon>
        <taxon>Dikarya</taxon>
        <taxon>Ascomycota</taxon>
        <taxon>Pezizomycotina</taxon>
        <taxon>Eurotiomycetes</taxon>
        <taxon>Eurotiomycetidae</taxon>
        <taxon>Onygenales</taxon>
        <taxon>Onygenaceae</taxon>
        <taxon>Ophidiomyces</taxon>
    </lineage>
</organism>
<reference evidence="1" key="1">
    <citation type="journal article" date="2022" name="bioRxiv">
        <title>Population genetic analysis of Ophidiomyces ophidiicola, the causative agent of snake fungal disease, indicates recent introductions to the USA.</title>
        <authorList>
            <person name="Ladner J.T."/>
            <person name="Palmer J.M."/>
            <person name="Ettinger C.L."/>
            <person name="Stajich J.E."/>
            <person name="Farrell T.M."/>
            <person name="Glorioso B.M."/>
            <person name="Lawson B."/>
            <person name="Price S.J."/>
            <person name="Stengle A.G."/>
            <person name="Grear D.A."/>
            <person name="Lorch J.M."/>
        </authorList>
    </citation>
    <scope>NUCLEOTIDE SEQUENCE</scope>
    <source>
        <strain evidence="1">NWHC 24266-5</strain>
    </source>
</reference>
<dbReference type="EMBL" id="JALBCA010000136">
    <property type="protein sequence ID" value="KAI2382221.1"/>
    <property type="molecule type" value="Genomic_DNA"/>
</dbReference>
<protein>
    <submittedName>
        <fullName evidence="1">Uncharacterized protein</fullName>
    </submittedName>
</protein>
<evidence type="ECO:0000313" key="1">
    <source>
        <dbReference type="EMBL" id="KAI2382221.1"/>
    </source>
</evidence>
<gene>
    <name evidence="1" type="ORF">LOY88_006215</name>
</gene>
<name>A0ACB8UNS0_9EURO</name>
<comment type="caution">
    <text evidence="1">The sequence shown here is derived from an EMBL/GenBank/DDBJ whole genome shotgun (WGS) entry which is preliminary data.</text>
</comment>